<name>A0A3S1B3V5_ELYCH</name>
<feature type="transmembrane region" description="Helical" evidence="6">
    <location>
        <begin position="89"/>
        <end position="113"/>
    </location>
</feature>
<feature type="transmembrane region" description="Helical" evidence="6">
    <location>
        <begin position="46"/>
        <end position="69"/>
    </location>
</feature>
<keyword evidence="3 6" id="KW-0812">Transmembrane</keyword>
<evidence type="ECO:0000256" key="2">
    <source>
        <dbReference type="ARBA" id="ARBA00006843"/>
    </source>
</evidence>
<organism evidence="7 8">
    <name type="scientific">Elysia chlorotica</name>
    <name type="common">Eastern emerald elysia</name>
    <name type="synonym">Sea slug</name>
    <dbReference type="NCBI Taxonomy" id="188477"/>
    <lineage>
        <taxon>Eukaryota</taxon>
        <taxon>Metazoa</taxon>
        <taxon>Spiralia</taxon>
        <taxon>Lophotrochozoa</taxon>
        <taxon>Mollusca</taxon>
        <taxon>Gastropoda</taxon>
        <taxon>Heterobranchia</taxon>
        <taxon>Euthyneura</taxon>
        <taxon>Panpulmonata</taxon>
        <taxon>Sacoglossa</taxon>
        <taxon>Placobranchoidea</taxon>
        <taxon>Plakobranchidae</taxon>
        <taxon>Elysia</taxon>
    </lineage>
</organism>
<comment type="similarity">
    <text evidence="2">Belongs to the CD225/Dispanin family.</text>
</comment>
<evidence type="ECO:0000313" key="8">
    <source>
        <dbReference type="Proteomes" id="UP000271974"/>
    </source>
</evidence>
<protein>
    <submittedName>
        <fullName evidence="7">Uncharacterized protein</fullName>
    </submittedName>
</protein>
<evidence type="ECO:0000313" key="7">
    <source>
        <dbReference type="EMBL" id="RUS75447.1"/>
    </source>
</evidence>
<dbReference type="InterPro" id="IPR007593">
    <property type="entry name" value="CD225/Dispanin_fam"/>
</dbReference>
<sequence length="123" mass="13547">MSAPTTINDKDIYRTNSKQMLVTRDPLFVHPTIRQGHYIGRQPHSYLPLAVFVTIINPVLGPIALVFALMSRSSYKDGDLPYATKWSNYAFLAAMITVAASVVIYIAIFFAVAGPSVKGGHVY</sequence>
<comment type="subcellular location">
    <subcellularLocation>
        <location evidence="1">Membrane</location>
    </subcellularLocation>
</comment>
<dbReference type="EMBL" id="RQTK01000742">
    <property type="protein sequence ID" value="RUS75447.1"/>
    <property type="molecule type" value="Genomic_DNA"/>
</dbReference>
<evidence type="ECO:0000256" key="5">
    <source>
        <dbReference type="ARBA" id="ARBA00023136"/>
    </source>
</evidence>
<evidence type="ECO:0000256" key="1">
    <source>
        <dbReference type="ARBA" id="ARBA00004370"/>
    </source>
</evidence>
<keyword evidence="4 6" id="KW-1133">Transmembrane helix</keyword>
<comment type="caution">
    <text evidence="7">The sequence shown here is derived from an EMBL/GenBank/DDBJ whole genome shotgun (WGS) entry which is preliminary data.</text>
</comment>
<dbReference type="Pfam" id="PF04505">
    <property type="entry name" value="CD225"/>
    <property type="match status" value="1"/>
</dbReference>
<evidence type="ECO:0000256" key="3">
    <source>
        <dbReference type="ARBA" id="ARBA00022692"/>
    </source>
</evidence>
<dbReference type="GO" id="GO:0016020">
    <property type="term" value="C:membrane"/>
    <property type="evidence" value="ECO:0007669"/>
    <property type="project" value="UniProtKB-SubCell"/>
</dbReference>
<keyword evidence="5 6" id="KW-0472">Membrane</keyword>
<dbReference type="Proteomes" id="UP000271974">
    <property type="component" value="Unassembled WGS sequence"/>
</dbReference>
<evidence type="ECO:0000256" key="6">
    <source>
        <dbReference type="SAM" id="Phobius"/>
    </source>
</evidence>
<reference evidence="7 8" key="1">
    <citation type="submission" date="2019-01" db="EMBL/GenBank/DDBJ databases">
        <title>A draft genome assembly of the solar-powered sea slug Elysia chlorotica.</title>
        <authorList>
            <person name="Cai H."/>
            <person name="Li Q."/>
            <person name="Fang X."/>
            <person name="Li J."/>
            <person name="Curtis N.E."/>
            <person name="Altenburger A."/>
            <person name="Shibata T."/>
            <person name="Feng M."/>
            <person name="Maeda T."/>
            <person name="Schwartz J.A."/>
            <person name="Shigenobu S."/>
            <person name="Lundholm N."/>
            <person name="Nishiyama T."/>
            <person name="Yang H."/>
            <person name="Hasebe M."/>
            <person name="Li S."/>
            <person name="Pierce S.K."/>
            <person name="Wang J."/>
        </authorList>
    </citation>
    <scope>NUCLEOTIDE SEQUENCE [LARGE SCALE GENOMIC DNA]</scope>
    <source>
        <strain evidence="7">EC2010</strain>
        <tissue evidence="7">Whole organism of an adult</tissue>
    </source>
</reference>
<evidence type="ECO:0000256" key="4">
    <source>
        <dbReference type="ARBA" id="ARBA00022989"/>
    </source>
</evidence>
<gene>
    <name evidence="7" type="ORF">EGW08_016797</name>
</gene>
<dbReference type="OrthoDB" id="6066934at2759"/>
<dbReference type="AlphaFoldDB" id="A0A3S1B3V5"/>
<proteinExistence type="inferred from homology"/>
<accession>A0A3S1B3V5</accession>
<keyword evidence="8" id="KW-1185">Reference proteome</keyword>